<dbReference type="AlphaFoldDB" id="G7Z7V2"/>
<protein>
    <submittedName>
        <fullName evidence="1">Uncharacterized protein</fullName>
    </submittedName>
</protein>
<gene>
    <name evidence="1" type="ordered locus">AZOLI_0110</name>
</gene>
<evidence type="ECO:0000313" key="1">
    <source>
        <dbReference type="EMBL" id="CBS85528.1"/>
    </source>
</evidence>
<evidence type="ECO:0000313" key="2">
    <source>
        <dbReference type="Proteomes" id="UP000005667"/>
    </source>
</evidence>
<dbReference type="Proteomes" id="UP000005667">
    <property type="component" value="Chromosome"/>
</dbReference>
<organism evidence="1 2">
    <name type="scientific">Azospirillum lipoferum (strain 4B)</name>
    <dbReference type="NCBI Taxonomy" id="862719"/>
    <lineage>
        <taxon>Bacteria</taxon>
        <taxon>Pseudomonadati</taxon>
        <taxon>Pseudomonadota</taxon>
        <taxon>Alphaproteobacteria</taxon>
        <taxon>Rhodospirillales</taxon>
        <taxon>Azospirillaceae</taxon>
        <taxon>Azospirillum</taxon>
    </lineage>
</organism>
<dbReference type="STRING" id="862719.AZOLI_0110"/>
<name>G7Z7V2_AZOL4</name>
<proteinExistence type="predicted"/>
<sequence>MLSVRKDRGTVRCNSMFDETVAFRGKIGSTDNLSAEGLRLDRCHLYGTGNDSIARMCSVADIMLMMKLG</sequence>
<keyword evidence="2" id="KW-1185">Reference proteome</keyword>
<dbReference type="EMBL" id="FQ311868">
    <property type="protein sequence ID" value="CBS85528.1"/>
    <property type="molecule type" value="Genomic_DNA"/>
</dbReference>
<dbReference type="KEGG" id="ali:AZOLI_0110"/>
<reference evidence="2" key="1">
    <citation type="journal article" date="2011" name="PLoS Genet.">
        <title>Azospirillum genomes reveal transition of bacteria from aquatic to terrestrial environments.</title>
        <authorList>
            <person name="Wisniewski-Dye F."/>
            <person name="Borziak K."/>
            <person name="Khalsa-Moyers G."/>
            <person name="Alexandre G."/>
            <person name="Sukharnikov L.O."/>
            <person name="Wuichet K."/>
            <person name="Hurst G.B."/>
            <person name="McDonald W.H."/>
            <person name="Robertson J.S."/>
            <person name="Barbe V."/>
            <person name="Calteau A."/>
            <person name="Rouy Z."/>
            <person name="Mangenot S."/>
            <person name="Prigent-Combaret C."/>
            <person name="Normand P."/>
            <person name="Boyer M."/>
            <person name="Siguier P."/>
            <person name="Dessaux Y."/>
            <person name="Elmerich C."/>
            <person name="Condemine G."/>
            <person name="Krishnen G."/>
            <person name="Kennedy I."/>
            <person name="Paterson A.H."/>
            <person name="Gonzalez V."/>
            <person name="Mavingui P."/>
            <person name="Zhulin I.B."/>
        </authorList>
    </citation>
    <scope>NUCLEOTIDE SEQUENCE [LARGE SCALE GENOMIC DNA]</scope>
    <source>
        <strain evidence="2">4B</strain>
    </source>
</reference>
<dbReference type="HOGENOM" id="CLU_2766951_0_0_5"/>
<accession>G7Z7V2</accession>